<accession>A0A6H2A678</accession>
<sequence>MKTAEESIKQTCIELYNKKGSSAVYDYCNLLMDNNRFNRVQVNYAFCEQCYADTPHLKFECLICGQ</sequence>
<name>A0A6H2A678_9ZZZZ</name>
<reference evidence="1" key="1">
    <citation type="submission" date="2020-03" db="EMBL/GenBank/DDBJ databases">
        <title>The deep terrestrial virosphere.</title>
        <authorList>
            <person name="Holmfeldt K."/>
            <person name="Nilsson E."/>
            <person name="Simone D."/>
            <person name="Lopez-Fernandez M."/>
            <person name="Wu X."/>
            <person name="de Brujin I."/>
            <person name="Lundin D."/>
            <person name="Andersson A."/>
            <person name="Bertilsson S."/>
            <person name="Dopson M."/>
        </authorList>
    </citation>
    <scope>NUCLEOTIDE SEQUENCE</scope>
    <source>
        <strain evidence="2">MM415A05048</strain>
        <strain evidence="1">TM448A07234</strain>
    </source>
</reference>
<proteinExistence type="predicted"/>
<gene>
    <name evidence="2" type="ORF">MM415A05048_0003</name>
    <name evidence="1" type="ORF">TM448A07234_0006</name>
</gene>
<evidence type="ECO:0000313" key="1">
    <source>
        <dbReference type="EMBL" id="QJA55141.1"/>
    </source>
</evidence>
<evidence type="ECO:0000313" key="2">
    <source>
        <dbReference type="EMBL" id="QJA69119.1"/>
    </source>
</evidence>
<dbReference type="EMBL" id="MT144571">
    <property type="protein sequence ID" value="QJA55141.1"/>
    <property type="molecule type" value="Genomic_DNA"/>
</dbReference>
<dbReference type="AlphaFoldDB" id="A0A6H2A678"/>
<dbReference type="EMBL" id="MT141679">
    <property type="protein sequence ID" value="QJA69119.1"/>
    <property type="molecule type" value="Genomic_DNA"/>
</dbReference>
<organism evidence="1">
    <name type="scientific">viral metagenome</name>
    <dbReference type="NCBI Taxonomy" id="1070528"/>
    <lineage>
        <taxon>unclassified sequences</taxon>
        <taxon>metagenomes</taxon>
        <taxon>organismal metagenomes</taxon>
    </lineage>
</organism>
<protein>
    <submittedName>
        <fullName evidence="1">Uncharacterized protein</fullName>
    </submittedName>
</protein>